<feature type="non-terminal residue" evidence="2">
    <location>
        <position position="1"/>
    </location>
</feature>
<sequence>SNTTGPAAAASVLLAFICGLAVYQTMGFVYAIADDVIMRDIASGAFTGTPDGHLFFVQYALGRTISSLYRINGRADWYGFFMAGAVFLSLAAILYRGLAAKKSWKWKGVYCVGAVGVTLTALLSHAAQFEWTISAAALGAAALFLYVSAGRRKTGLADGVWIWMLLILTYGIRSDVFFMVLPGFGLAFLWKAFQKNENGNKWKINFRELLLPVLVFFAVGLLFLVEKKAYSGPEWAEFQRFQNARSEVYDYYGVPAYEADPEFFDGLGISSEEVRALRHYALYLVDGMDAQMMEKLSVEARRQTDGEPGTMAKIKAAVKLAAEQFFSPEYRNVSLSVAVFFLLAVILLWKREKRLYPLLLLYLCAHGLLWLALGYAGRLPERVAFSLHLVMLGAFGGLFTSLCEKEEDQCQWLRPVAGILCILSVLTVLLQWQSSTVSNREKLALDSSFQTFKNACKEETEKLYFIETYMAEPVGGARVVTNGNFALNRCLTFGDWYTDSPLDQKRFMSLGVKSVEQTLFTDENAYLVARDVEDPGFLASWLAWKKPGAELTLTENREIDGRMYYFYQIQE</sequence>
<reference evidence="2 3" key="1">
    <citation type="submission" date="2024-03" db="EMBL/GenBank/DDBJ databases">
        <title>Human intestinal bacterial collection.</title>
        <authorList>
            <person name="Pauvert C."/>
            <person name="Hitch T.C.A."/>
            <person name="Clavel T."/>
        </authorList>
    </citation>
    <scope>NUCLEOTIDE SEQUENCE [LARGE SCALE GENOMIC DNA]</scope>
    <source>
        <strain evidence="2 3">CLA-AA-H132</strain>
    </source>
</reference>
<gene>
    <name evidence="2" type="ORF">WMO29_00005</name>
</gene>
<keyword evidence="1" id="KW-0812">Transmembrane</keyword>
<keyword evidence="1" id="KW-1133">Transmembrane helix</keyword>
<keyword evidence="1" id="KW-0472">Membrane</keyword>
<feature type="transmembrane region" description="Helical" evidence="1">
    <location>
        <begin position="412"/>
        <end position="432"/>
    </location>
</feature>
<feature type="transmembrane region" description="Helical" evidence="1">
    <location>
        <begin position="131"/>
        <end position="149"/>
    </location>
</feature>
<accession>A0ABV1FBX9</accession>
<comment type="caution">
    <text evidence="2">The sequence shown here is derived from an EMBL/GenBank/DDBJ whole genome shotgun (WGS) entry which is preliminary data.</text>
</comment>
<keyword evidence="3" id="KW-1185">Reference proteome</keyword>
<evidence type="ECO:0000313" key="3">
    <source>
        <dbReference type="Proteomes" id="UP001438008"/>
    </source>
</evidence>
<feature type="transmembrane region" description="Helical" evidence="1">
    <location>
        <begin position="333"/>
        <end position="349"/>
    </location>
</feature>
<dbReference type="Proteomes" id="UP001438008">
    <property type="component" value="Unassembled WGS sequence"/>
</dbReference>
<organism evidence="2 3">
    <name type="scientific">Laedolimicola intestinihominis</name>
    <dbReference type="NCBI Taxonomy" id="3133166"/>
    <lineage>
        <taxon>Bacteria</taxon>
        <taxon>Bacillati</taxon>
        <taxon>Bacillota</taxon>
        <taxon>Clostridia</taxon>
        <taxon>Lachnospirales</taxon>
        <taxon>Lachnospiraceae</taxon>
        <taxon>Laedolimicola</taxon>
    </lineage>
</organism>
<dbReference type="RefSeq" id="WP_349163233.1">
    <property type="nucleotide sequence ID" value="NZ_JBBMFE010000001.1"/>
</dbReference>
<dbReference type="EMBL" id="JBBMFE010000001">
    <property type="protein sequence ID" value="MEQ2470890.1"/>
    <property type="molecule type" value="Genomic_DNA"/>
</dbReference>
<feature type="transmembrane region" description="Helical" evidence="1">
    <location>
        <begin position="383"/>
        <end position="400"/>
    </location>
</feature>
<name>A0ABV1FBX9_9FIRM</name>
<protein>
    <recommendedName>
        <fullName evidence="4">Glycosyltransferase RgtA/B/C/D-like domain-containing protein</fullName>
    </recommendedName>
</protein>
<proteinExistence type="predicted"/>
<feature type="transmembrane region" description="Helical" evidence="1">
    <location>
        <begin position="161"/>
        <end position="189"/>
    </location>
</feature>
<evidence type="ECO:0008006" key="4">
    <source>
        <dbReference type="Google" id="ProtNLM"/>
    </source>
</evidence>
<feature type="transmembrane region" description="Helical" evidence="1">
    <location>
        <begin position="355"/>
        <end position="376"/>
    </location>
</feature>
<feature type="transmembrane region" description="Helical" evidence="1">
    <location>
        <begin position="209"/>
        <end position="225"/>
    </location>
</feature>
<evidence type="ECO:0000256" key="1">
    <source>
        <dbReference type="SAM" id="Phobius"/>
    </source>
</evidence>
<evidence type="ECO:0000313" key="2">
    <source>
        <dbReference type="EMBL" id="MEQ2470890.1"/>
    </source>
</evidence>
<feature type="transmembrane region" description="Helical" evidence="1">
    <location>
        <begin position="12"/>
        <end position="33"/>
    </location>
</feature>
<feature type="transmembrane region" description="Helical" evidence="1">
    <location>
        <begin position="77"/>
        <end position="95"/>
    </location>
</feature>